<dbReference type="PROSITE" id="PS50164">
    <property type="entry name" value="GIY_YIG"/>
    <property type="match status" value="1"/>
</dbReference>
<evidence type="ECO:0000313" key="2">
    <source>
        <dbReference type="EMBL" id="GAT90019.1"/>
    </source>
</evidence>
<comment type="similarity">
    <text evidence="1">Belongs to the UPF0213 family.</text>
</comment>
<organism evidence="2 3">
    <name type="scientific">Apilactobacillus kunkeei</name>
    <dbReference type="NCBI Taxonomy" id="148814"/>
    <lineage>
        <taxon>Bacteria</taxon>
        <taxon>Bacillati</taxon>
        <taxon>Bacillota</taxon>
        <taxon>Bacilli</taxon>
        <taxon>Lactobacillales</taxon>
        <taxon>Lactobacillaceae</taxon>
        <taxon>Apilactobacillus</taxon>
    </lineage>
</organism>
<gene>
    <name evidence="2" type="ORF">FF306_00110</name>
</gene>
<evidence type="ECO:0000313" key="3">
    <source>
        <dbReference type="Proteomes" id="UP000186588"/>
    </source>
</evidence>
<dbReference type="Proteomes" id="UP000186588">
    <property type="component" value="Unassembled WGS sequence"/>
</dbReference>
<dbReference type="InterPro" id="IPR000305">
    <property type="entry name" value="GIY-YIG_endonuc"/>
</dbReference>
<dbReference type="Pfam" id="PF01541">
    <property type="entry name" value="GIY-YIG"/>
    <property type="match status" value="1"/>
</dbReference>
<comment type="caution">
    <text evidence="2">The sequence shown here is derived from an EMBL/GenBank/DDBJ whole genome shotgun (WGS) entry which is preliminary data.</text>
</comment>
<accession>A0A0C2VY53</accession>
<proteinExistence type="inferred from homology"/>
<name>A0A0C2VY53_9LACO</name>
<dbReference type="AlphaFoldDB" id="A0A0C2VY53"/>
<dbReference type="CDD" id="cd10456">
    <property type="entry name" value="GIY-YIG_UPF0213"/>
    <property type="match status" value="1"/>
</dbReference>
<dbReference type="RefSeq" id="WP_034533997.1">
    <property type="nucleotide sequence ID" value="NZ_BAABVW010000105.1"/>
</dbReference>
<dbReference type="Gene3D" id="3.40.1440.10">
    <property type="entry name" value="GIY-YIG endonuclease"/>
    <property type="match status" value="1"/>
</dbReference>
<dbReference type="InterPro" id="IPR035901">
    <property type="entry name" value="GIY-YIG_endonuc_sf"/>
</dbReference>
<evidence type="ECO:0000256" key="1">
    <source>
        <dbReference type="ARBA" id="ARBA00007435"/>
    </source>
</evidence>
<sequence>MENKFYMYVLKCGDDSLYGGYTTDLKHRLEQHQSGKGAKYTRNHLPVEMIYSESFDNKHDALSAEYHFKHQSRTKKLEYLNENGVNLSKYGLSL</sequence>
<dbReference type="PANTHER" id="PTHR34477">
    <property type="entry name" value="UPF0213 PROTEIN YHBQ"/>
    <property type="match status" value="1"/>
</dbReference>
<dbReference type="SUPFAM" id="SSF82771">
    <property type="entry name" value="GIY-YIG endonuclease"/>
    <property type="match status" value="1"/>
</dbReference>
<reference evidence="2 3" key="1">
    <citation type="journal article" date="2016" name="Syst. Appl. Microbiol.">
        <title>Genomic characterization of a fructophilic bee symbiont Lactobacillus kunkeei reveals its niche-specific adaptation.</title>
        <authorList>
            <person name="Maeno S."/>
            <person name="Tanizawa Y."/>
            <person name="Kanesaki Y."/>
            <person name="Kubota E."/>
            <person name="Kumar H."/>
            <person name="Dicks L."/>
            <person name="Salminen S."/>
            <person name="Nakagawa J."/>
            <person name="Arita M."/>
            <person name="Endo A."/>
        </authorList>
    </citation>
    <scope>NUCLEOTIDE SEQUENCE [LARGE SCALE GENOMIC DNA]</scope>
    <source>
        <strain evidence="2 3">FF30-6</strain>
    </source>
</reference>
<dbReference type="PATRIC" id="fig|148814.19.peg.812"/>
<dbReference type="EMBL" id="BDDX01000001">
    <property type="protein sequence ID" value="GAT90019.1"/>
    <property type="molecule type" value="Genomic_DNA"/>
</dbReference>
<protein>
    <submittedName>
        <fullName evidence="2">Uncharacterized protein</fullName>
    </submittedName>
</protein>
<dbReference type="InterPro" id="IPR050190">
    <property type="entry name" value="UPF0213_domain"/>
</dbReference>
<dbReference type="PANTHER" id="PTHR34477:SF1">
    <property type="entry name" value="UPF0213 PROTEIN YHBQ"/>
    <property type="match status" value="1"/>
</dbReference>